<dbReference type="Proteomes" id="UP000692954">
    <property type="component" value="Unassembled WGS sequence"/>
</dbReference>
<comment type="caution">
    <text evidence="2">The sequence shown here is derived from an EMBL/GenBank/DDBJ whole genome shotgun (WGS) entry which is preliminary data.</text>
</comment>
<keyword evidence="1" id="KW-0472">Membrane</keyword>
<evidence type="ECO:0000256" key="1">
    <source>
        <dbReference type="SAM" id="Phobius"/>
    </source>
</evidence>
<proteinExistence type="predicted"/>
<feature type="transmembrane region" description="Helical" evidence="1">
    <location>
        <begin position="104"/>
        <end position="127"/>
    </location>
</feature>
<feature type="transmembrane region" description="Helical" evidence="1">
    <location>
        <begin position="74"/>
        <end position="92"/>
    </location>
</feature>
<dbReference type="EMBL" id="CAJJDN010000167">
    <property type="protein sequence ID" value="CAD8126419.1"/>
    <property type="molecule type" value="Genomic_DNA"/>
</dbReference>
<keyword evidence="3" id="KW-1185">Reference proteome</keyword>
<accession>A0A8S1RHK9</accession>
<protein>
    <submittedName>
        <fullName evidence="2">Uncharacterized protein</fullName>
    </submittedName>
</protein>
<name>A0A8S1RHK9_9CILI</name>
<keyword evidence="1" id="KW-1133">Transmembrane helix</keyword>
<evidence type="ECO:0000313" key="2">
    <source>
        <dbReference type="EMBL" id="CAD8126419.1"/>
    </source>
</evidence>
<reference evidence="2" key="1">
    <citation type="submission" date="2021-01" db="EMBL/GenBank/DDBJ databases">
        <authorList>
            <consortium name="Genoscope - CEA"/>
            <person name="William W."/>
        </authorList>
    </citation>
    <scope>NUCLEOTIDE SEQUENCE</scope>
</reference>
<keyword evidence="1" id="KW-0812">Transmembrane</keyword>
<organism evidence="2 3">
    <name type="scientific">Paramecium sonneborni</name>
    <dbReference type="NCBI Taxonomy" id="65129"/>
    <lineage>
        <taxon>Eukaryota</taxon>
        <taxon>Sar</taxon>
        <taxon>Alveolata</taxon>
        <taxon>Ciliophora</taxon>
        <taxon>Intramacronucleata</taxon>
        <taxon>Oligohymenophorea</taxon>
        <taxon>Peniculida</taxon>
        <taxon>Parameciidae</taxon>
        <taxon>Paramecium</taxon>
    </lineage>
</organism>
<feature type="transmembrane region" description="Helical" evidence="1">
    <location>
        <begin position="180"/>
        <end position="203"/>
    </location>
</feature>
<sequence>MILYLNLLLTKYINHLQRMPFCIQIMFYKMNMYYNQYMKHHQQGRFTFSMCWIIEIRTYRIPTQFLLRIPRTRLIFMIQFTCFLCCICRTLTNWNTSSNTIRCTFIISFITLIMSQIICISTGVKFLTYCFSVINCNNSLHTCSIITSNTTTICICFRTLSNRNTFSTISSTQRGNLLTLLISIPLNTLTRIIFITFSLRLLIRNLINYPQTRSIQSYYASINYLSIFTILDFYTL</sequence>
<dbReference type="AlphaFoldDB" id="A0A8S1RHK9"/>
<evidence type="ECO:0000313" key="3">
    <source>
        <dbReference type="Proteomes" id="UP000692954"/>
    </source>
</evidence>
<gene>
    <name evidence="2" type="ORF">PSON_ATCC_30995.1.T1670055</name>
</gene>